<dbReference type="PANTHER" id="PTHR21368">
    <property type="entry name" value="50S RIBOSOMAL PROTEIN L9"/>
    <property type="match status" value="1"/>
</dbReference>
<geneLocation type="chloroplast" evidence="8"/>
<reference evidence="8" key="1">
    <citation type="submission" date="2020-03" db="EMBL/GenBank/DDBJ databases">
        <title>Complete organellar genome analysis of the invasive marine red alga Caulacanthus okamurae (Caulacanthaceae, Rhodophyta) from Moss Landing, California, USA.</title>
        <authorList>
            <person name="Hughey J.R."/>
        </authorList>
    </citation>
    <scope>NUCLEOTIDE SEQUENCE</scope>
</reference>
<dbReference type="RefSeq" id="YP_009774005.1">
    <property type="nucleotide sequence ID" value="NC_047434.1"/>
</dbReference>
<dbReference type="AlphaFoldDB" id="A0A6H1U6W2"/>
<comment type="function">
    <text evidence="6">Binds to the 23S rRNA.</text>
</comment>
<dbReference type="InterPro" id="IPR020594">
    <property type="entry name" value="Ribosomal_bL9_bac/chp"/>
</dbReference>
<dbReference type="NCBIfam" id="TIGR00158">
    <property type="entry name" value="L9"/>
    <property type="match status" value="1"/>
</dbReference>
<dbReference type="InterPro" id="IPR020070">
    <property type="entry name" value="Ribosomal_bL9_N"/>
</dbReference>
<keyword evidence="8" id="KW-0150">Chloroplast</keyword>
<dbReference type="Gene3D" id="3.10.430.100">
    <property type="entry name" value="Ribosomal protein L9, C-terminal domain"/>
    <property type="match status" value="1"/>
</dbReference>
<dbReference type="InterPro" id="IPR009027">
    <property type="entry name" value="Ribosomal_bL9/RNase_H1_N"/>
</dbReference>
<gene>
    <name evidence="6 8" type="primary">rpl9</name>
</gene>
<feature type="domain" description="Ribosomal protein L9" evidence="7">
    <location>
        <begin position="17"/>
        <end position="44"/>
    </location>
</feature>
<dbReference type="SUPFAM" id="SSF55653">
    <property type="entry name" value="Ribosomal protein L9 C-domain"/>
    <property type="match status" value="1"/>
</dbReference>
<dbReference type="GO" id="GO:0003735">
    <property type="term" value="F:structural constituent of ribosome"/>
    <property type="evidence" value="ECO:0007669"/>
    <property type="project" value="InterPro"/>
</dbReference>
<dbReference type="EMBL" id="MT193838">
    <property type="protein sequence ID" value="QIZ74622.1"/>
    <property type="molecule type" value="Genomic_DNA"/>
</dbReference>
<keyword evidence="3 6" id="KW-0694">RNA-binding</keyword>
<evidence type="ECO:0000256" key="5">
    <source>
        <dbReference type="ARBA" id="ARBA00023274"/>
    </source>
</evidence>
<protein>
    <recommendedName>
        <fullName evidence="6">Large ribosomal subunit protein bL9c</fullName>
    </recommendedName>
</protein>
<evidence type="ECO:0000256" key="1">
    <source>
        <dbReference type="ARBA" id="ARBA00010605"/>
    </source>
</evidence>
<evidence type="ECO:0000256" key="2">
    <source>
        <dbReference type="ARBA" id="ARBA00022730"/>
    </source>
</evidence>
<keyword evidence="4 6" id="KW-0689">Ribosomal protein</keyword>
<comment type="subcellular location">
    <subcellularLocation>
        <location evidence="6">Plastid</location>
        <location evidence="6">Chloroplast</location>
    </subcellularLocation>
</comment>
<dbReference type="InterPro" id="IPR000244">
    <property type="entry name" value="Ribosomal_bL9"/>
</dbReference>
<evidence type="ECO:0000256" key="3">
    <source>
        <dbReference type="ARBA" id="ARBA00022884"/>
    </source>
</evidence>
<dbReference type="GO" id="GO:0019843">
    <property type="term" value="F:rRNA binding"/>
    <property type="evidence" value="ECO:0007669"/>
    <property type="project" value="UniProtKB-UniRule"/>
</dbReference>
<accession>A0A6H1U6W2</accession>
<name>A0A6H1U6W2_9FLOR</name>
<dbReference type="InterPro" id="IPR036935">
    <property type="entry name" value="Ribosomal_bL9_N_sf"/>
</dbReference>
<dbReference type="GO" id="GO:0005840">
    <property type="term" value="C:ribosome"/>
    <property type="evidence" value="ECO:0007669"/>
    <property type="project" value="UniProtKB-KW"/>
</dbReference>
<evidence type="ECO:0000256" key="6">
    <source>
        <dbReference type="HAMAP-Rule" id="MF_00503"/>
    </source>
</evidence>
<evidence type="ECO:0000313" key="8">
    <source>
        <dbReference type="EMBL" id="QIZ74622.1"/>
    </source>
</evidence>
<evidence type="ECO:0000259" key="7">
    <source>
        <dbReference type="PROSITE" id="PS00651"/>
    </source>
</evidence>
<evidence type="ECO:0000256" key="4">
    <source>
        <dbReference type="ARBA" id="ARBA00022980"/>
    </source>
</evidence>
<dbReference type="Gene3D" id="3.40.5.10">
    <property type="entry name" value="Ribosomal protein L9, N-terminal domain"/>
    <property type="match status" value="1"/>
</dbReference>
<dbReference type="SUPFAM" id="SSF55658">
    <property type="entry name" value="L9 N-domain-like"/>
    <property type="match status" value="1"/>
</dbReference>
<dbReference type="GO" id="GO:0006412">
    <property type="term" value="P:translation"/>
    <property type="evidence" value="ECO:0007669"/>
    <property type="project" value="UniProtKB-UniRule"/>
</dbReference>
<comment type="similarity">
    <text evidence="1 6">Belongs to the bacterial ribosomal protein bL9 family.</text>
</comment>
<dbReference type="GeneID" id="54615608"/>
<dbReference type="HAMAP" id="MF_00503">
    <property type="entry name" value="Ribosomal_bL9"/>
    <property type="match status" value="1"/>
</dbReference>
<sequence length="158" mass="18110">MKKKTLIILKKTNFNIGQKGELLKVSKGYAFNYLIPQNIADLATSGRLKHFQTLKKVREEKLQVSKIKANTILLNLQSIKKISIYKKSSDKQQIFGRVQEKEIINEILSYTGYQFDKKQINIPDIKSNGSYVVNINVLNTTKTNINLNIIPEINQTNI</sequence>
<organism evidence="8">
    <name type="scientific">Caulacanthus okamurae</name>
    <dbReference type="NCBI Taxonomy" id="152008"/>
    <lineage>
        <taxon>Eukaryota</taxon>
        <taxon>Rhodophyta</taxon>
        <taxon>Florideophyceae</taxon>
        <taxon>Rhodymeniophycidae</taxon>
        <taxon>Gigartinales</taxon>
        <taxon>Caulacanthaceae</taxon>
        <taxon>Caulacanthus</taxon>
    </lineage>
</organism>
<dbReference type="InterPro" id="IPR036791">
    <property type="entry name" value="Ribosomal_bL9_C_sf"/>
</dbReference>
<dbReference type="GO" id="GO:0009507">
    <property type="term" value="C:chloroplast"/>
    <property type="evidence" value="ECO:0007669"/>
    <property type="project" value="UniProtKB-SubCell"/>
</dbReference>
<keyword evidence="2 6" id="KW-0699">rRNA-binding</keyword>
<proteinExistence type="inferred from homology"/>
<dbReference type="Pfam" id="PF01281">
    <property type="entry name" value="Ribosomal_L9_N"/>
    <property type="match status" value="1"/>
</dbReference>
<dbReference type="GO" id="GO:1990904">
    <property type="term" value="C:ribonucleoprotein complex"/>
    <property type="evidence" value="ECO:0007669"/>
    <property type="project" value="UniProtKB-KW"/>
</dbReference>
<dbReference type="Pfam" id="PF03948">
    <property type="entry name" value="Ribosomal_L9_C"/>
    <property type="match status" value="1"/>
</dbReference>
<dbReference type="PROSITE" id="PS00651">
    <property type="entry name" value="RIBOSOMAL_L9"/>
    <property type="match status" value="1"/>
</dbReference>
<keyword evidence="8" id="KW-0934">Plastid</keyword>
<keyword evidence="5 6" id="KW-0687">Ribonucleoprotein</keyword>
<dbReference type="InterPro" id="IPR020069">
    <property type="entry name" value="Ribosomal_bL9_C"/>
</dbReference>